<dbReference type="GO" id="GO:0015661">
    <property type="term" value="F:L-lysine efflux transmembrane transporter activity"/>
    <property type="evidence" value="ECO:0007669"/>
    <property type="project" value="InterPro"/>
</dbReference>
<keyword evidence="1" id="KW-0812">Transmembrane</keyword>
<keyword evidence="1" id="KW-1133">Transmembrane helix</keyword>
<evidence type="ECO:0000313" key="3">
    <source>
        <dbReference type="Proteomes" id="UP000450161"/>
    </source>
</evidence>
<comment type="caution">
    <text evidence="2">The sequence shown here is derived from an EMBL/GenBank/DDBJ whole genome shotgun (WGS) entry which is preliminary data.</text>
</comment>
<dbReference type="Proteomes" id="UP000450161">
    <property type="component" value="Unassembled WGS sequence"/>
</dbReference>
<evidence type="ECO:0000313" key="2">
    <source>
        <dbReference type="EMBL" id="MST76433.1"/>
    </source>
</evidence>
<name>A0A6I2TVH7_9BACT</name>
<evidence type="ECO:0000256" key="1">
    <source>
        <dbReference type="SAM" id="Phobius"/>
    </source>
</evidence>
<dbReference type="AlphaFoldDB" id="A0A6I2TVH7"/>
<sequence length="103" mass="10980">MLKIVMIMLCGIGTGYLLRNKKMSFIGRIITALIWVLLFLLGIEVGSNPRIISGLQTLGLEAIALTFGGSLGSALFAWALWKYVTAKQAKSSAHAEIGKGGKA</sequence>
<feature type="transmembrane region" description="Helical" evidence="1">
    <location>
        <begin position="25"/>
        <end position="43"/>
    </location>
</feature>
<dbReference type="RefSeq" id="WP_154480189.1">
    <property type="nucleotide sequence ID" value="NZ_VUNF01000002.1"/>
</dbReference>
<keyword evidence="1" id="KW-0472">Membrane</keyword>
<dbReference type="Pfam" id="PF03956">
    <property type="entry name" value="Lys_export"/>
    <property type="match status" value="1"/>
</dbReference>
<dbReference type="EMBL" id="VUNF01000002">
    <property type="protein sequence ID" value="MST76433.1"/>
    <property type="molecule type" value="Genomic_DNA"/>
</dbReference>
<organism evidence="2 3">
    <name type="scientific">Segatella copri</name>
    <dbReference type="NCBI Taxonomy" id="165179"/>
    <lineage>
        <taxon>Bacteria</taxon>
        <taxon>Pseudomonadati</taxon>
        <taxon>Bacteroidota</taxon>
        <taxon>Bacteroidia</taxon>
        <taxon>Bacteroidales</taxon>
        <taxon>Prevotellaceae</taxon>
        <taxon>Segatella</taxon>
    </lineage>
</organism>
<reference evidence="2 3" key="1">
    <citation type="submission" date="2019-08" db="EMBL/GenBank/DDBJ databases">
        <title>In-depth cultivation of the pig gut microbiome towards novel bacterial diversity and tailored functional studies.</title>
        <authorList>
            <person name="Wylensek D."/>
            <person name="Hitch T.C.A."/>
            <person name="Clavel T."/>
        </authorList>
    </citation>
    <scope>NUCLEOTIDE SEQUENCE [LARGE SCALE GENOMIC DNA]</scope>
    <source>
        <strain evidence="2 3">LKV-178-WT-2C</strain>
    </source>
</reference>
<dbReference type="InterPro" id="IPR005642">
    <property type="entry name" value="LysO"/>
</dbReference>
<protein>
    <submittedName>
        <fullName evidence="2">Lysine exporter LysO family protein</fullName>
    </submittedName>
</protein>
<accession>A0A6I2TVH7</accession>
<feature type="transmembrane region" description="Helical" evidence="1">
    <location>
        <begin position="63"/>
        <end position="81"/>
    </location>
</feature>
<gene>
    <name evidence="2" type="ORF">FYJ72_01710</name>
</gene>
<proteinExistence type="predicted"/>